<evidence type="ECO:0000313" key="3">
    <source>
        <dbReference type="Proteomes" id="UP001207582"/>
    </source>
</evidence>
<keyword evidence="1" id="KW-0472">Membrane</keyword>
<feature type="transmembrane region" description="Helical" evidence="1">
    <location>
        <begin position="130"/>
        <end position="149"/>
    </location>
</feature>
<evidence type="ECO:0000313" key="2">
    <source>
        <dbReference type="EMBL" id="MCW3782768.1"/>
    </source>
</evidence>
<accession>A0ABT3J528</accession>
<evidence type="ECO:0000256" key="1">
    <source>
        <dbReference type="SAM" id="Phobius"/>
    </source>
</evidence>
<name>A0ABT3J528_9RHOB</name>
<dbReference type="Proteomes" id="UP001207582">
    <property type="component" value="Unassembled WGS sequence"/>
</dbReference>
<evidence type="ECO:0008006" key="4">
    <source>
        <dbReference type="Google" id="ProtNLM"/>
    </source>
</evidence>
<feature type="transmembrane region" description="Helical" evidence="1">
    <location>
        <begin position="43"/>
        <end position="61"/>
    </location>
</feature>
<dbReference type="RefSeq" id="WP_264772433.1">
    <property type="nucleotide sequence ID" value="NZ_JAPDOG010000013.1"/>
</dbReference>
<keyword evidence="3" id="KW-1185">Reference proteome</keyword>
<keyword evidence="1" id="KW-0812">Transmembrane</keyword>
<organism evidence="2 3">
    <name type="scientific">Defluviimonas salinarum</name>
    <dbReference type="NCBI Taxonomy" id="2992147"/>
    <lineage>
        <taxon>Bacteria</taxon>
        <taxon>Pseudomonadati</taxon>
        <taxon>Pseudomonadota</taxon>
        <taxon>Alphaproteobacteria</taxon>
        <taxon>Rhodobacterales</taxon>
        <taxon>Paracoccaceae</taxon>
        <taxon>Albidovulum</taxon>
    </lineage>
</organism>
<dbReference type="EMBL" id="JAPDOG010000013">
    <property type="protein sequence ID" value="MCW3782768.1"/>
    <property type="molecule type" value="Genomic_DNA"/>
</dbReference>
<reference evidence="2 3" key="1">
    <citation type="submission" date="2022-10" db="EMBL/GenBank/DDBJ databases">
        <title>Defluviimonas sp. CAU 1641 isolated from mud.</title>
        <authorList>
            <person name="Kim W."/>
        </authorList>
    </citation>
    <scope>NUCLEOTIDE SEQUENCE [LARGE SCALE GENOMIC DNA]</scope>
    <source>
        <strain evidence="2 3">CAU 1641</strain>
    </source>
</reference>
<keyword evidence="1" id="KW-1133">Transmembrane helix</keyword>
<comment type="caution">
    <text evidence="2">The sequence shown here is derived from an EMBL/GenBank/DDBJ whole genome shotgun (WGS) entry which is preliminary data.</text>
</comment>
<sequence>MVAYASLSAGNVKGSEHGSGAILDKDAHGILLGTLKKVESKNANLATIIALILGFSLNATMSQSVQYLKVAGAVGSFVMLMPLYFSLAGMRQIDQHDFLNLPNMDRERVMQRELMRDLLNKERMFRMARALVLGISLFLVSVTAGGAVIGKPPVYSAMRADVKKLDVNLTVAAHGFYEDRARK</sequence>
<gene>
    <name evidence="2" type="ORF">OM960_14355</name>
</gene>
<protein>
    <recommendedName>
        <fullName evidence="4">AcrB/AcrD/AcrF family protein</fullName>
    </recommendedName>
</protein>
<proteinExistence type="predicted"/>
<feature type="transmembrane region" description="Helical" evidence="1">
    <location>
        <begin position="67"/>
        <end position="87"/>
    </location>
</feature>